<accession>A0ACC0I506</accession>
<evidence type="ECO:0000313" key="1">
    <source>
        <dbReference type="EMBL" id="KAI8020348.1"/>
    </source>
</evidence>
<sequence>MMAALGRLGLKNVEQRVVCPWTTSSSCSLGRAMQKQRWGASDLMTRMLCTNNTTTSTSSASASAAAAAAAGGTDTGTGVNFKKSSSSSSEREVGREVSLCDREGRKKFKLFPKKQRRKGLWRNTSDHGDFVPALYVEDGVLTIKGEHKEEVEEGSDDEQYLSARSFGYFIDTCIVLPEDAKVDEIKAQMKDGVLTIIIPRIEKPKKEVKEVPIH</sequence>
<organism evidence="1 2">
    <name type="scientific">Camellia lanceoleosa</name>
    <dbReference type="NCBI Taxonomy" id="1840588"/>
    <lineage>
        <taxon>Eukaryota</taxon>
        <taxon>Viridiplantae</taxon>
        <taxon>Streptophyta</taxon>
        <taxon>Embryophyta</taxon>
        <taxon>Tracheophyta</taxon>
        <taxon>Spermatophyta</taxon>
        <taxon>Magnoliopsida</taxon>
        <taxon>eudicotyledons</taxon>
        <taxon>Gunneridae</taxon>
        <taxon>Pentapetalae</taxon>
        <taxon>asterids</taxon>
        <taxon>Ericales</taxon>
        <taxon>Theaceae</taxon>
        <taxon>Camellia</taxon>
    </lineage>
</organism>
<evidence type="ECO:0000313" key="2">
    <source>
        <dbReference type="Proteomes" id="UP001060215"/>
    </source>
</evidence>
<keyword evidence="2" id="KW-1185">Reference proteome</keyword>
<reference evidence="1 2" key="1">
    <citation type="journal article" date="2022" name="Plant J.">
        <title>Chromosome-level genome of Camellia lanceoleosa provides a valuable resource for understanding genome evolution and self-incompatibility.</title>
        <authorList>
            <person name="Gong W."/>
            <person name="Xiao S."/>
            <person name="Wang L."/>
            <person name="Liao Z."/>
            <person name="Chang Y."/>
            <person name="Mo W."/>
            <person name="Hu G."/>
            <person name="Li W."/>
            <person name="Zhao G."/>
            <person name="Zhu H."/>
            <person name="Hu X."/>
            <person name="Ji K."/>
            <person name="Xiang X."/>
            <person name="Song Q."/>
            <person name="Yuan D."/>
            <person name="Jin S."/>
            <person name="Zhang L."/>
        </authorList>
    </citation>
    <scope>NUCLEOTIDE SEQUENCE [LARGE SCALE GENOMIC DNA]</scope>
    <source>
        <strain evidence="1">SQ_2022a</strain>
    </source>
</reference>
<comment type="caution">
    <text evidence="1">The sequence shown here is derived from an EMBL/GenBank/DDBJ whole genome shotgun (WGS) entry which is preliminary data.</text>
</comment>
<gene>
    <name evidence="1" type="ORF">LOK49_LG04G02561</name>
</gene>
<proteinExistence type="predicted"/>
<dbReference type="EMBL" id="CM045759">
    <property type="protein sequence ID" value="KAI8020348.1"/>
    <property type="molecule type" value="Genomic_DNA"/>
</dbReference>
<dbReference type="Proteomes" id="UP001060215">
    <property type="component" value="Chromosome 2"/>
</dbReference>
<protein>
    <submittedName>
        <fullName evidence="1">Uncharacterized protein</fullName>
    </submittedName>
</protein>
<name>A0ACC0I506_9ERIC</name>